<dbReference type="EMBL" id="QXFT01003241">
    <property type="protein sequence ID" value="KAE9287784.1"/>
    <property type="molecule type" value="Genomic_DNA"/>
</dbReference>
<evidence type="ECO:0000313" key="1">
    <source>
        <dbReference type="EMBL" id="KAE9287784.1"/>
    </source>
</evidence>
<accession>A0A6A4CDF3</accession>
<name>A0A6A4CDF3_9STRA</name>
<gene>
    <name evidence="1" type="ORF">PR003_g25969</name>
</gene>
<evidence type="ECO:0000313" key="2">
    <source>
        <dbReference type="Proteomes" id="UP000434957"/>
    </source>
</evidence>
<organism evidence="1 2">
    <name type="scientific">Phytophthora rubi</name>
    <dbReference type="NCBI Taxonomy" id="129364"/>
    <lineage>
        <taxon>Eukaryota</taxon>
        <taxon>Sar</taxon>
        <taxon>Stramenopiles</taxon>
        <taxon>Oomycota</taxon>
        <taxon>Peronosporomycetes</taxon>
        <taxon>Peronosporales</taxon>
        <taxon>Peronosporaceae</taxon>
        <taxon>Phytophthora</taxon>
    </lineage>
</organism>
<reference evidence="1 2" key="1">
    <citation type="submission" date="2018-08" db="EMBL/GenBank/DDBJ databases">
        <title>Genomic investigation of the strawberry pathogen Phytophthora fragariae indicates pathogenicity is determined by transcriptional variation in three key races.</title>
        <authorList>
            <person name="Adams T.M."/>
            <person name="Armitage A.D."/>
            <person name="Sobczyk M.K."/>
            <person name="Bates H.J."/>
            <person name="Dunwell J.M."/>
            <person name="Nellist C.F."/>
            <person name="Harrison R.J."/>
        </authorList>
    </citation>
    <scope>NUCLEOTIDE SEQUENCE [LARGE SCALE GENOMIC DNA]</scope>
    <source>
        <strain evidence="1 2">SCRP333</strain>
    </source>
</reference>
<protein>
    <submittedName>
        <fullName evidence="1">Uncharacterized protein</fullName>
    </submittedName>
</protein>
<sequence length="238" mass="27787">MQVDQDGSREVWPDLWTKLANIWPSRVTMAFPLMTSTEEEWCATAQQEPYNLIYMCQHFKYPEEVLATLGDKVHVLEVWTSGWRKECLYESLVAYRSKTEDPSTCRWLDEWKDKLLRPAPPNLAPLIDNREDWVRLHKRSYGEDDVLRLCDVGHKDQLAHHLLCAFLYEKEIRVLTGREDEADTGPLTRLTRHLRALETGKAYGQAYAGSSRGVDWYAVARFFSAALERGDKERERHN</sequence>
<keyword evidence="2" id="KW-1185">Reference proteome</keyword>
<dbReference type="AlphaFoldDB" id="A0A6A4CDF3"/>
<proteinExistence type="predicted"/>
<dbReference type="Proteomes" id="UP000434957">
    <property type="component" value="Unassembled WGS sequence"/>
</dbReference>
<comment type="caution">
    <text evidence="1">The sequence shown here is derived from an EMBL/GenBank/DDBJ whole genome shotgun (WGS) entry which is preliminary data.</text>
</comment>